<dbReference type="RefSeq" id="WP_191737039.1">
    <property type="nucleotide sequence ID" value="NZ_JACYFS010000003.1"/>
</dbReference>
<accession>A0ABR8ZDE9</accession>
<evidence type="ECO:0000313" key="1">
    <source>
        <dbReference type="EMBL" id="MBD8083099.1"/>
    </source>
</evidence>
<proteinExistence type="predicted"/>
<keyword evidence="2" id="KW-1185">Reference proteome</keyword>
<gene>
    <name evidence="1" type="ORF">IC610_11810</name>
</gene>
<dbReference type="Proteomes" id="UP000637299">
    <property type="component" value="Unassembled WGS sequence"/>
</dbReference>
<evidence type="ECO:0000313" key="2">
    <source>
        <dbReference type="Proteomes" id="UP000637299"/>
    </source>
</evidence>
<reference evidence="1 2" key="1">
    <citation type="submission" date="2020-09" db="EMBL/GenBank/DDBJ databases">
        <title>Genome seq and assembly of Chryseobacterium sp.</title>
        <authorList>
            <person name="Chhetri G."/>
        </authorList>
    </citation>
    <scope>NUCLEOTIDE SEQUENCE [LARGE SCALE GENOMIC DNA]</scope>
    <source>
        <strain evidence="1 2">GCR10</strain>
    </source>
</reference>
<organism evidence="1 2">
    <name type="scientific">Chryseobacterium caseinilyticum</name>
    <dbReference type="NCBI Taxonomy" id="2771428"/>
    <lineage>
        <taxon>Bacteria</taxon>
        <taxon>Pseudomonadati</taxon>
        <taxon>Bacteroidota</taxon>
        <taxon>Flavobacteriia</taxon>
        <taxon>Flavobacteriales</taxon>
        <taxon>Weeksellaceae</taxon>
        <taxon>Chryseobacterium group</taxon>
        <taxon>Chryseobacterium</taxon>
    </lineage>
</organism>
<protein>
    <submittedName>
        <fullName evidence="1">Uncharacterized protein</fullName>
    </submittedName>
</protein>
<comment type="caution">
    <text evidence="1">The sequence shown here is derived from an EMBL/GenBank/DDBJ whole genome shotgun (WGS) entry which is preliminary data.</text>
</comment>
<sequence>MEAEADENKTSDIIKNLSESFKKIDLTDKEILEEDISDKNTFMYHKNYLFKSSNMYINLETIEFKDKKEQNRIRLNFYSYPYDDILIESNQISDKILNQ</sequence>
<name>A0ABR8ZDE9_9FLAO</name>
<dbReference type="EMBL" id="JACYFS010000003">
    <property type="protein sequence ID" value="MBD8083099.1"/>
    <property type="molecule type" value="Genomic_DNA"/>
</dbReference>